<dbReference type="InterPro" id="IPR009080">
    <property type="entry name" value="tRNAsynth_Ia_anticodon-bd"/>
</dbReference>
<dbReference type="SMART" id="SM00991">
    <property type="entry name" value="WHEP-TRS"/>
    <property type="match status" value="1"/>
</dbReference>
<dbReference type="Pfam" id="PF19303">
    <property type="entry name" value="Anticodon_3"/>
    <property type="match status" value="1"/>
</dbReference>
<feature type="region of interest" description="Disordered" evidence="13">
    <location>
        <begin position="193"/>
        <end position="219"/>
    </location>
</feature>
<dbReference type="SUPFAM" id="SSF57770">
    <property type="entry name" value="Methionyl-tRNA synthetase (MetRS), Zn-domain"/>
    <property type="match status" value="1"/>
</dbReference>
<dbReference type="PANTHER" id="PTHR45765">
    <property type="entry name" value="METHIONINE--TRNA LIGASE"/>
    <property type="match status" value="1"/>
</dbReference>
<dbReference type="HAMAP" id="MF_00098">
    <property type="entry name" value="Met_tRNA_synth_type1"/>
    <property type="match status" value="1"/>
</dbReference>
<keyword evidence="16" id="KW-1185">Reference proteome</keyword>
<organism evidence="15 16">
    <name type="scientific">Clavelina lepadiformis</name>
    <name type="common">Light-bulb sea squirt</name>
    <name type="synonym">Ascidia lepadiformis</name>
    <dbReference type="NCBI Taxonomy" id="159417"/>
    <lineage>
        <taxon>Eukaryota</taxon>
        <taxon>Metazoa</taxon>
        <taxon>Chordata</taxon>
        <taxon>Tunicata</taxon>
        <taxon>Ascidiacea</taxon>
        <taxon>Aplousobranchia</taxon>
        <taxon>Clavelinidae</taxon>
        <taxon>Clavelina</taxon>
    </lineage>
</organism>
<dbReference type="Gene3D" id="1.10.287.10">
    <property type="entry name" value="S15/NS1, RNA-binding"/>
    <property type="match status" value="1"/>
</dbReference>
<dbReference type="InterPro" id="IPR033911">
    <property type="entry name" value="MetRS_core"/>
</dbReference>
<keyword evidence="5 12" id="KW-0436">Ligase</keyword>
<feature type="region of interest" description="Disordered" evidence="13">
    <location>
        <begin position="807"/>
        <end position="828"/>
    </location>
</feature>
<dbReference type="NCBIfam" id="NF001100">
    <property type="entry name" value="PRK00133.1"/>
    <property type="match status" value="1"/>
</dbReference>
<dbReference type="CDD" id="cd01200">
    <property type="entry name" value="WHEPGMRS_RNA"/>
    <property type="match status" value="1"/>
</dbReference>
<dbReference type="InterPro" id="IPR014758">
    <property type="entry name" value="Met-tRNA_synth"/>
</dbReference>
<comment type="subcellular location">
    <subcellularLocation>
        <location evidence="1">Cytoplasm</location>
    </subcellularLocation>
</comment>
<gene>
    <name evidence="15" type="ORF">CVLEPA_LOCUS23962</name>
</gene>
<keyword evidence="7 12" id="KW-0067">ATP-binding</keyword>
<comment type="similarity">
    <text evidence="2 12">Belongs to the class-I aminoacyl-tRNA synthetase family.</text>
</comment>
<dbReference type="SUPFAM" id="SSF47323">
    <property type="entry name" value="Anticodon-binding domain of a subclass of class I aminoacyl-tRNA synthetases"/>
    <property type="match status" value="1"/>
</dbReference>
<feature type="compositionally biased region" description="Low complexity" evidence="13">
    <location>
        <begin position="201"/>
        <end position="215"/>
    </location>
</feature>
<evidence type="ECO:0000256" key="12">
    <source>
        <dbReference type="RuleBase" id="RU363039"/>
    </source>
</evidence>
<comment type="caution">
    <text evidence="15">The sequence shown here is derived from an EMBL/GenBank/DDBJ whole genome shotgun (WGS) entry which is preliminary data.</text>
</comment>
<feature type="compositionally biased region" description="Basic and acidic residues" evidence="13">
    <location>
        <begin position="812"/>
        <end position="828"/>
    </location>
</feature>
<dbReference type="EMBL" id="CAWYQH010000119">
    <property type="protein sequence ID" value="CAK8691401.1"/>
    <property type="molecule type" value="Genomic_DNA"/>
</dbReference>
<evidence type="ECO:0000256" key="9">
    <source>
        <dbReference type="ARBA" id="ARBA00023146"/>
    </source>
</evidence>
<dbReference type="PROSITE" id="PS00178">
    <property type="entry name" value="AA_TRNA_LIGASE_I"/>
    <property type="match status" value="1"/>
</dbReference>
<dbReference type="CDD" id="cd07957">
    <property type="entry name" value="Anticodon_Ia_Met"/>
    <property type="match status" value="1"/>
</dbReference>
<evidence type="ECO:0000256" key="6">
    <source>
        <dbReference type="ARBA" id="ARBA00022741"/>
    </source>
</evidence>
<evidence type="ECO:0000256" key="8">
    <source>
        <dbReference type="ARBA" id="ARBA00022917"/>
    </source>
</evidence>
<evidence type="ECO:0000256" key="1">
    <source>
        <dbReference type="ARBA" id="ARBA00004496"/>
    </source>
</evidence>
<dbReference type="Proteomes" id="UP001642483">
    <property type="component" value="Unassembled WGS sequence"/>
</dbReference>
<dbReference type="InterPro" id="IPR041872">
    <property type="entry name" value="Anticodon_Met"/>
</dbReference>
<evidence type="ECO:0000259" key="14">
    <source>
        <dbReference type="PROSITE" id="PS51185"/>
    </source>
</evidence>
<evidence type="ECO:0000256" key="10">
    <source>
        <dbReference type="ARBA" id="ARBA00030904"/>
    </source>
</evidence>
<dbReference type="InterPro" id="IPR001412">
    <property type="entry name" value="aa-tRNA-synth_I_CS"/>
</dbReference>
<proteinExistence type="inferred from homology"/>
<dbReference type="SUPFAM" id="SSF47060">
    <property type="entry name" value="S15/NS1 RNA-binding domain"/>
    <property type="match status" value="1"/>
</dbReference>
<dbReference type="SUPFAM" id="SSF52374">
    <property type="entry name" value="Nucleotidylyl transferase"/>
    <property type="match status" value="1"/>
</dbReference>
<evidence type="ECO:0000256" key="5">
    <source>
        <dbReference type="ARBA" id="ARBA00022598"/>
    </source>
</evidence>
<dbReference type="PROSITE" id="PS00762">
    <property type="entry name" value="WHEP_TRS_1"/>
    <property type="match status" value="1"/>
</dbReference>
<keyword evidence="6 12" id="KW-0547">Nucleotide-binding</keyword>
<name>A0ABP0GI20_CLALP</name>
<dbReference type="EC" id="6.1.1.10" evidence="3"/>
<reference evidence="15 16" key="1">
    <citation type="submission" date="2024-02" db="EMBL/GenBank/DDBJ databases">
        <authorList>
            <person name="Daric V."/>
            <person name="Darras S."/>
        </authorList>
    </citation>
    <scope>NUCLEOTIDE SEQUENCE [LARGE SCALE GENOMIC DNA]</scope>
</reference>
<dbReference type="PRINTS" id="PR01041">
    <property type="entry name" value="TRNASYNTHMET"/>
</dbReference>
<evidence type="ECO:0000256" key="3">
    <source>
        <dbReference type="ARBA" id="ARBA00012838"/>
    </source>
</evidence>
<evidence type="ECO:0000256" key="7">
    <source>
        <dbReference type="ARBA" id="ARBA00022840"/>
    </source>
</evidence>
<sequence>MFNLEGIESPEKLKVLFACYDTNTDVTLSSGGNSLITLTMPSGDVLKSSNSAVLYLYETACNKLLDTGNMHWLEWEFSQLRPLVANAYPSWNAKLSECLLYLETNLKADGIIRDVDVVSCTILITLSPLLDDKYILDEISEKFPFVCKWYLDFASKESFKKAWKDVTLDQGRVAFKNYFTDHSVQLKATVKPANHNSSAKTTTCNTNNSQSSETSKPLVTNEELRSSFHSWNSISALPKPKKKSHPILPVKGERNVMITSALPYVNNVPHLGNIIGCVLSADIFARYCRLRQWNCLYLCGTDEYGTATETKAVQEGLSPQEICDKYNKIHSEVYQWFGIDFDYFGRTTTTQQTMISQDIFWHLYRNNYLLQRTVEQLYCCQCQKFLADRFVEGTCPSCNYPDARGDQCDKCGKLINAVELKQPKCKVCSNTPVHRESEHLFLDLPKLEPKLRKCLEDSYKGSGWSTNAKTITETWLRDGLKPRCITRDLKWGTPVPLEGFTDKVFYVWFDAPIGYLSITANYTEHWEKWWKNPKHVDLYNFMAKDNVPFHSVVFPSCLLGTDDTYTIVNHLNATEYLNYEDAKFSKSRGVGVFGDQAAHTDIEPDIWRFYLLYMRPEGQDTQFTWNDFMFKNNSELLNNLGNFINRSLKFVSKTYQGIIPLVEITDTDLQLMALVNREVKGYISDMVKVKLRDNLKRILNISRLGNQYLQENQPWKLIKGSESDKVRAATVTGVAANLSCLLSVLIQPYMPHTSSKIQQQLNAPDSVNILADDAAFVCTLPGGHRINEPSPLFRKVEASEIESYRQRFGGEASKKRDDADKEDEAKIEADIANQGNVVRKMKAEKAEKADIDKEVTKLLELKKKLALSRGEDPNKKSKGGKKKK</sequence>
<comment type="catalytic activity">
    <reaction evidence="11">
        <text>tRNA(Met) + L-methionine + ATP = L-methionyl-tRNA(Met) + AMP + diphosphate</text>
        <dbReference type="Rhea" id="RHEA:13481"/>
        <dbReference type="Rhea" id="RHEA-COMP:9667"/>
        <dbReference type="Rhea" id="RHEA-COMP:9698"/>
        <dbReference type="ChEBI" id="CHEBI:30616"/>
        <dbReference type="ChEBI" id="CHEBI:33019"/>
        <dbReference type="ChEBI" id="CHEBI:57844"/>
        <dbReference type="ChEBI" id="CHEBI:78442"/>
        <dbReference type="ChEBI" id="CHEBI:78530"/>
        <dbReference type="ChEBI" id="CHEBI:456215"/>
        <dbReference type="EC" id="6.1.1.10"/>
    </reaction>
</comment>
<dbReference type="Pfam" id="PF00458">
    <property type="entry name" value="WHEP-TRS"/>
    <property type="match status" value="1"/>
</dbReference>
<evidence type="ECO:0000256" key="2">
    <source>
        <dbReference type="ARBA" id="ARBA00005594"/>
    </source>
</evidence>
<dbReference type="Gene3D" id="3.40.50.620">
    <property type="entry name" value="HUPs"/>
    <property type="match status" value="1"/>
</dbReference>
<feature type="domain" description="WHEP-TRS" evidence="14">
    <location>
        <begin position="823"/>
        <end position="879"/>
    </location>
</feature>
<dbReference type="InterPro" id="IPR009068">
    <property type="entry name" value="uS15_NS1_RNA-bd_sf"/>
</dbReference>
<keyword evidence="9 12" id="KW-0030">Aminoacyl-tRNA synthetase</keyword>
<evidence type="ECO:0000313" key="15">
    <source>
        <dbReference type="EMBL" id="CAK8691401.1"/>
    </source>
</evidence>
<evidence type="ECO:0000256" key="4">
    <source>
        <dbReference type="ARBA" id="ARBA00018335"/>
    </source>
</evidence>
<dbReference type="PROSITE" id="PS51185">
    <property type="entry name" value="WHEP_TRS_2"/>
    <property type="match status" value="1"/>
</dbReference>
<evidence type="ECO:0000256" key="13">
    <source>
        <dbReference type="SAM" id="MobiDB-lite"/>
    </source>
</evidence>
<dbReference type="Gene3D" id="2.20.28.20">
    <property type="entry name" value="Methionyl-tRNA synthetase, Zn-domain"/>
    <property type="match status" value="1"/>
</dbReference>
<dbReference type="Pfam" id="PF09334">
    <property type="entry name" value="tRNA-synt_1g"/>
    <property type="match status" value="1"/>
</dbReference>
<keyword evidence="8 12" id="KW-0648">Protein biosynthesis</keyword>
<dbReference type="NCBIfam" id="TIGR00398">
    <property type="entry name" value="metG"/>
    <property type="match status" value="1"/>
</dbReference>
<evidence type="ECO:0000256" key="11">
    <source>
        <dbReference type="ARBA" id="ARBA00047364"/>
    </source>
</evidence>
<accession>A0ABP0GI20</accession>
<protein>
    <recommendedName>
        <fullName evidence="4">Methionine--tRNA ligase, cytoplasmic</fullName>
        <ecNumber evidence="3">6.1.1.10</ecNumber>
    </recommendedName>
    <alternativeName>
        <fullName evidence="10">Methionyl-tRNA synthetase</fullName>
    </alternativeName>
</protein>
<evidence type="ECO:0000313" key="16">
    <source>
        <dbReference type="Proteomes" id="UP001642483"/>
    </source>
</evidence>
<dbReference type="InterPro" id="IPR023458">
    <property type="entry name" value="Met-tRNA_ligase_1"/>
</dbReference>
<dbReference type="Gene3D" id="1.10.730.10">
    <property type="entry name" value="Isoleucyl-tRNA Synthetase, Domain 1"/>
    <property type="match status" value="1"/>
</dbReference>
<dbReference type="InterPro" id="IPR029038">
    <property type="entry name" value="MetRS_Zn"/>
</dbReference>
<dbReference type="InterPro" id="IPR014729">
    <property type="entry name" value="Rossmann-like_a/b/a_fold"/>
</dbReference>
<dbReference type="CDD" id="cd00814">
    <property type="entry name" value="MetRS_core"/>
    <property type="match status" value="1"/>
</dbReference>
<dbReference type="InterPro" id="IPR015413">
    <property type="entry name" value="Methionyl/Leucyl_tRNA_Synth"/>
</dbReference>
<dbReference type="PANTHER" id="PTHR45765:SF1">
    <property type="entry name" value="METHIONINE--TRNA LIGASE, CYTOPLASMIC"/>
    <property type="match status" value="1"/>
</dbReference>
<dbReference type="InterPro" id="IPR000738">
    <property type="entry name" value="WHEP-TRS_dom"/>
</dbReference>